<name>A0ABU5CHP0_9BACI</name>
<proteinExistence type="predicted"/>
<accession>A0ABU5CHP0</accession>
<reference evidence="1 2" key="1">
    <citation type="submission" date="2023-10" db="EMBL/GenBank/DDBJ databases">
        <title>179-bfca-hs.</title>
        <authorList>
            <person name="Miliotis G."/>
            <person name="Sengupta P."/>
            <person name="Hameed A."/>
            <person name="Chuvochina M."/>
            <person name="Mcdonagh F."/>
            <person name="Simpson A.C."/>
            <person name="Singh N.K."/>
            <person name="Rekha P.D."/>
            <person name="Raman K."/>
            <person name="Hugenholtz P."/>
            <person name="Venkateswaran K."/>
        </authorList>
    </citation>
    <scope>NUCLEOTIDE SEQUENCE [LARGE SCALE GENOMIC DNA]</scope>
    <source>
        <strain evidence="1 2">179-BFC-A-HS</strain>
    </source>
</reference>
<gene>
    <name evidence="1" type="ORF">P5G51_008755</name>
</gene>
<comment type="caution">
    <text evidence="1">The sequence shown here is derived from an EMBL/GenBank/DDBJ whole genome shotgun (WGS) entry which is preliminary data.</text>
</comment>
<dbReference type="RefSeq" id="WP_306065576.1">
    <property type="nucleotide sequence ID" value="NZ_JAROCA020000001.1"/>
</dbReference>
<dbReference type="Pfam" id="PF13797">
    <property type="entry name" value="Post_transc_reg"/>
    <property type="match status" value="1"/>
</dbReference>
<evidence type="ECO:0000313" key="2">
    <source>
        <dbReference type="Proteomes" id="UP001228376"/>
    </source>
</evidence>
<evidence type="ECO:0000313" key="1">
    <source>
        <dbReference type="EMBL" id="MDY0405476.1"/>
    </source>
</evidence>
<dbReference type="EMBL" id="JAROCA020000001">
    <property type="protein sequence ID" value="MDY0405476.1"/>
    <property type="molecule type" value="Genomic_DNA"/>
</dbReference>
<protein>
    <submittedName>
        <fullName evidence="1">Post-transcriptional regulator</fullName>
    </submittedName>
</protein>
<dbReference type="InterPro" id="IPR025716">
    <property type="entry name" value="Post-transcriptional_regulator"/>
</dbReference>
<dbReference type="Proteomes" id="UP001228376">
    <property type="component" value="Unassembled WGS sequence"/>
</dbReference>
<organism evidence="1 2">
    <name type="scientific">Tigheibacillus jepli</name>
    <dbReference type="NCBI Taxonomy" id="3035914"/>
    <lineage>
        <taxon>Bacteria</taxon>
        <taxon>Bacillati</taxon>
        <taxon>Bacillota</taxon>
        <taxon>Bacilli</taxon>
        <taxon>Bacillales</taxon>
        <taxon>Bacillaceae</taxon>
        <taxon>Tigheibacillus</taxon>
    </lineage>
</organism>
<keyword evidence="2" id="KW-1185">Reference proteome</keyword>
<sequence length="93" mass="10842">MDEVKSIKEWKPHIKPVLSCKASEFRLMGYENATQEDIWNCLTEKVWKGNPEKHLYEVVEDIFHLGTDIYLSYLTVNAYKQDDLEASIAALLH</sequence>